<name>A0A3B1CYZ2_9ZZZZ</name>
<dbReference type="GO" id="GO:0017004">
    <property type="term" value="P:cytochrome complex assembly"/>
    <property type="evidence" value="ECO:0007669"/>
    <property type="project" value="InterPro"/>
</dbReference>
<dbReference type="GO" id="GO:0016020">
    <property type="term" value="C:membrane"/>
    <property type="evidence" value="ECO:0007669"/>
    <property type="project" value="UniProtKB-SubCell"/>
</dbReference>
<dbReference type="GO" id="GO:0047134">
    <property type="term" value="F:protein-disulfide reductase [NAD(P)H] activity"/>
    <property type="evidence" value="ECO:0007669"/>
    <property type="project" value="UniProtKB-EC"/>
</dbReference>
<keyword evidence="2 5" id="KW-0812">Transmembrane</keyword>
<protein>
    <submittedName>
        <fullName evidence="7">Cytochrome c-type biogenesis protein DsbD, protein-disulfide reductase</fullName>
        <ecNumber evidence="7">1.8.1.8</ecNumber>
    </submittedName>
</protein>
<sequence>MNLNGNFLDYFVVFWAGVLVSFTPCVYPVMPLTASFIAGINTKGSKMMGFVISLIYVFGLALTYCAIGAFAALTGKMFGQVQNNPIIFIGVANVLIFFALVMFDVIRLPNFGVSIQHKIKVKNIWTVVFFGMASGLVVGACTAPVLGGLLFYVASKQNIIHGISLLFVFSYGVGASLILVGTFSGILANLPKSGKWLVRVKQFCGLVLLIAAEYFLVKAGGLFL</sequence>
<evidence type="ECO:0000256" key="4">
    <source>
        <dbReference type="ARBA" id="ARBA00023136"/>
    </source>
</evidence>
<proteinExistence type="predicted"/>
<feature type="transmembrane region" description="Helical" evidence="5">
    <location>
        <begin position="200"/>
        <end position="217"/>
    </location>
</feature>
<accession>A0A3B1CYZ2</accession>
<feature type="transmembrane region" description="Helical" evidence="5">
    <location>
        <begin position="50"/>
        <end position="73"/>
    </location>
</feature>
<feature type="transmembrane region" description="Helical" evidence="5">
    <location>
        <begin position="159"/>
        <end position="188"/>
    </location>
</feature>
<evidence type="ECO:0000313" key="7">
    <source>
        <dbReference type="EMBL" id="VAX35039.1"/>
    </source>
</evidence>
<dbReference type="AlphaFoldDB" id="A0A3B1CYZ2"/>
<dbReference type="PANTHER" id="PTHR32234:SF0">
    <property type="entry name" value="THIOL:DISULFIDE INTERCHANGE PROTEIN DSBD"/>
    <property type="match status" value="1"/>
</dbReference>
<comment type="subcellular location">
    <subcellularLocation>
        <location evidence="1">Membrane</location>
        <topology evidence="1">Multi-pass membrane protein</topology>
    </subcellularLocation>
</comment>
<evidence type="ECO:0000256" key="2">
    <source>
        <dbReference type="ARBA" id="ARBA00022692"/>
    </source>
</evidence>
<keyword evidence="7" id="KW-0560">Oxidoreductase</keyword>
<dbReference type="EC" id="1.8.1.8" evidence="7"/>
<feature type="domain" description="Cytochrome C biogenesis protein transmembrane" evidence="6">
    <location>
        <begin position="11"/>
        <end position="216"/>
    </location>
</feature>
<feature type="transmembrane region" description="Helical" evidence="5">
    <location>
        <begin position="12"/>
        <end position="38"/>
    </location>
</feature>
<evidence type="ECO:0000256" key="5">
    <source>
        <dbReference type="SAM" id="Phobius"/>
    </source>
</evidence>
<dbReference type="InterPro" id="IPR003834">
    <property type="entry name" value="Cyt_c_assmbl_TM_dom"/>
</dbReference>
<evidence type="ECO:0000256" key="1">
    <source>
        <dbReference type="ARBA" id="ARBA00004141"/>
    </source>
</evidence>
<gene>
    <name evidence="7" type="ORF">MNBD_UNCLBAC01-249</name>
</gene>
<evidence type="ECO:0000256" key="3">
    <source>
        <dbReference type="ARBA" id="ARBA00022989"/>
    </source>
</evidence>
<dbReference type="GO" id="GO:0045454">
    <property type="term" value="P:cell redox homeostasis"/>
    <property type="evidence" value="ECO:0007669"/>
    <property type="project" value="TreeGrafter"/>
</dbReference>
<keyword evidence="3 5" id="KW-1133">Transmembrane helix</keyword>
<dbReference type="EMBL" id="UOGJ01000025">
    <property type="protein sequence ID" value="VAX35039.1"/>
    <property type="molecule type" value="Genomic_DNA"/>
</dbReference>
<keyword evidence="4 5" id="KW-0472">Membrane</keyword>
<evidence type="ECO:0000259" key="6">
    <source>
        <dbReference type="Pfam" id="PF02683"/>
    </source>
</evidence>
<dbReference type="PANTHER" id="PTHR32234">
    <property type="entry name" value="THIOL:DISULFIDE INTERCHANGE PROTEIN DSBD"/>
    <property type="match status" value="1"/>
</dbReference>
<feature type="transmembrane region" description="Helical" evidence="5">
    <location>
        <begin position="85"/>
        <end position="106"/>
    </location>
</feature>
<dbReference type="Pfam" id="PF02683">
    <property type="entry name" value="DsbD_TM"/>
    <property type="match status" value="1"/>
</dbReference>
<organism evidence="7">
    <name type="scientific">hydrothermal vent metagenome</name>
    <dbReference type="NCBI Taxonomy" id="652676"/>
    <lineage>
        <taxon>unclassified sequences</taxon>
        <taxon>metagenomes</taxon>
        <taxon>ecological metagenomes</taxon>
    </lineage>
</organism>
<reference evidence="7" key="1">
    <citation type="submission" date="2018-06" db="EMBL/GenBank/DDBJ databases">
        <authorList>
            <person name="Zhirakovskaya E."/>
        </authorList>
    </citation>
    <scope>NUCLEOTIDE SEQUENCE</scope>
</reference>
<feature type="transmembrane region" description="Helical" evidence="5">
    <location>
        <begin position="127"/>
        <end position="153"/>
    </location>
</feature>